<feature type="transmembrane region" description="Helical" evidence="2">
    <location>
        <begin position="187"/>
        <end position="209"/>
    </location>
</feature>
<evidence type="ECO:0000313" key="4">
    <source>
        <dbReference type="Proteomes" id="UP001501490"/>
    </source>
</evidence>
<accession>A0ABP6ZNG4</accession>
<comment type="caution">
    <text evidence="3">The sequence shown here is derived from an EMBL/GenBank/DDBJ whole genome shotgun (WGS) entry which is preliminary data.</text>
</comment>
<dbReference type="RefSeq" id="WP_344803302.1">
    <property type="nucleotide sequence ID" value="NZ_BAABAB010000010.1"/>
</dbReference>
<gene>
    <name evidence="3" type="ORF">GCM10022236_16690</name>
</gene>
<organism evidence="3 4">
    <name type="scientific">Microlunatus ginsengisoli</name>
    <dbReference type="NCBI Taxonomy" id="363863"/>
    <lineage>
        <taxon>Bacteria</taxon>
        <taxon>Bacillati</taxon>
        <taxon>Actinomycetota</taxon>
        <taxon>Actinomycetes</taxon>
        <taxon>Propionibacteriales</taxon>
        <taxon>Propionibacteriaceae</taxon>
        <taxon>Microlunatus</taxon>
    </lineage>
</organism>
<reference evidence="4" key="1">
    <citation type="journal article" date="2019" name="Int. J. Syst. Evol. Microbiol.">
        <title>The Global Catalogue of Microorganisms (GCM) 10K type strain sequencing project: providing services to taxonomists for standard genome sequencing and annotation.</title>
        <authorList>
            <consortium name="The Broad Institute Genomics Platform"/>
            <consortium name="The Broad Institute Genome Sequencing Center for Infectious Disease"/>
            <person name="Wu L."/>
            <person name="Ma J."/>
        </authorList>
    </citation>
    <scope>NUCLEOTIDE SEQUENCE [LARGE SCALE GENOMIC DNA]</scope>
    <source>
        <strain evidence="4">JCM 16929</strain>
    </source>
</reference>
<protein>
    <submittedName>
        <fullName evidence="3">Uncharacterized protein</fullName>
    </submittedName>
</protein>
<feature type="transmembrane region" description="Helical" evidence="2">
    <location>
        <begin position="152"/>
        <end position="175"/>
    </location>
</feature>
<feature type="transmembrane region" description="Helical" evidence="2">
    <location>
        <begin position="32"/>
        <end position="56"/>
    </location>
</feature>
<dbReference type="EMBL" id="BAABAB010000010">
    <property type="protein sequence ID" value="GAA3615360.1"/>
    <property type="molecule type" value="Genomic_DNA"/>
</dbReference>
<feature type="region of interest" description="Disordered" evidence="1">
    <location>
        <begin position="1"/>
        <end position="23"/>
    </location>
</feature>
<keyword evidence="2" id="KW-1133">Transmembrane helix</keyword>
<feature type="transmembrane region" description="Helical" evidence="2">
    <location>
        <begin position="270"/>
        <end position="292"/>
    </location>
</feature>
<sequence>MSILTVEPGQRSPELGLLGENRKRPAPTARQALAVSHVPLAISGTVWWLFFMAYWIPEFHNFPGGDFLLTQLSPLAAPGITTQGNPVVALQVDRSGAMAAYLLLAALAIPPLTRTRYWLARLSLMVISYAAVVAVVVSVLGILVRGQVQQTVLGLIGLVVWLVTALVTSWRSLWVDVNTLPIRPKRALWLLPVYVLFVPAPLAVGRWLFSPELRDAAVSVLDSGLTLRWAALLTPISLPLYLSGVMVGVLAACLYAYVPPRWPGTRRRTPIFFAAAALVTLLITSTIASAAAPGRVERLATASPADDVSFSCGHWVNDEMPGEPARTLIVTGARCDRATSYAGYRRTGGSPLDGSLLPIRANQPDETPITSRYVAALYDDIVVMATTTRLDARPNGLVAVRLSDGGRAWSFTCADHRPFGLRFAGGDDPADPAAGRITRVGEPDSINVACDSGSSRLDPTTGVPVAG</sequence>
<keyword evidence="2" id="KW-0472">Membrane</keyword>
<evidence type="ECO:0000313" key="3">
    <source>
        <dbReference type="EMBL" id="GAA3615360.1"/>
    </source>
</evidence>
<keyword evidence="2" id="KW-0812">Transmembrane</keyword>
<feature type="transmembrane region" description="Helical" evidence="2">
    <location>
        <begin position="95"/>
        <end position="112"/>
    </location>
</feature>
<keyword evidence="4" id="KW-1185">Reference proteome</keyword>
<evidence type="ECO:0000256" key="1">
    <source>
        <dbReference type="SAM" id="MobiDB-lite"/>
    </source>
</evidence>
<feature type="transmembrane region" description="Helical" evidence="2">
    <location>
        <begin position="229"/>
        <end position="258"/>
    </location>
</feature>
<feature type="transmembrane region" description="Helical" evidence="2">
    <location>
        <begin position="124"/>
        <end position="146"/>
    </location>
</feature>
<proteinExistence type="predicted"/>
<evidence type="ECO:0000256" key="2">
    <source>
        <dbReference type="SAM" id="Phobius"/>
    </source>
</evidence>
<name>A0ABP6ZNG4_9ACTN</name>
<dbReference type="Proteomes" id="UP001501490">
    <property type="component" value="Unassembled WGS sequence"/>
</dbReference>